<dbReference type="Proteomes" id="UP000652761">
    <property type="component" value="Unassembled WGS sequence"/>
</dbReference>
<name>A0A843V4D5_COLES</name>
<reference evidence="2" key="1">
    <citation type="submission" date="2017-07" db="EMBL/GenBank/DDBJ databases">
        <title>Taro Niue Genome Assembly and Annotation.</title>
        <authorList>
            <person name="Atibalentja N."/>
            <person name="Keating K."/>
            <person name="Fields C.J."/>
        </authorList>
    </citation>
    <scope>NUCLEOTIDE SEQUENCE</scope>
    <source>
        <strain evidence="2">Niue_2</strain>
        <tissue evidence="2">Leaf</tissue>
    </source>
</reference>
<comment type="caution">
    <text evidence="2">The sequence shown here is derived from an EMBL/GenBank/DDBJ whole genome shotgun (WGS) entry which is preliminary data.</text>
</comment>
<organism evidence="2 3">
    <name type="scientific">Colocasia esculenta</name>
    <name type="common">Wild taro</name>
    <name type="synonym">Arum esculentum</name>
    <dbReference type="NCBI Taxonomy" id="4460"/>
    <lineage>
        <taxon>Eukaryota</taxon>
        <taxon>Viridiplantae</taxon>
        <taxon>Streptophyta</taxon>
        <taxon>Embryophyta</taxon>
        <taxon>Tracheophyta</taxon>
        <taxon>Spermatophyta</taxon>
        <taxon>Magnoliopsida</taxon>
        <taxon>Liliopsida</taxon>
        <taxon>Araceae</taxon>
        <taxon>Aroideae</taxon>
        <taxon>Colocasieae</taxon>
        <taxon>Colocasia</taxon>
    </lineage>
</organism>
<accession>A0A843V4D5</accession>
<feature type="region of interest" description="Disordered" evidence="1">
    <location>
        <begin position="47"/>
        <end position="71"/>
    </location>
</feature>
<evidence type="ECO:0000313" key="3">
    <source>
        <dbReference type="Proteomes" id="UP000652761"/>
    </source>
</evidence>
<sequence length="71" mass="8219">MNFEGLDPTKWSIFRRSSSTRRDPCHQATHPRLWCAARIITEVGVEHMASRGRRGGVPAREGEQRREEQTE</sequence>
<feature type="compositionally biased region" description="Basic and acidic residues" evidence="1">
    <location>
        <begin position="60"/>
        <end position="71"/>
    </location>
</feature>
<protein>
    <submittedName>
        <fullName evidence="2">Uncharacterized protein</fullName>
    </submittedName>
</protein>
<keyword evidence="3" id="KW-1185">Reference proteome</keyword>
<proteinExistence type="predicted"/>
<dbReference type="EMBL" id="NMUH01000990">
    <property type="protein sequence ID" value="MQL87603.1"/>
    <property type="molecule type" value="Genomic_DNA"/>
</dbReference>
<gene>
    <name evidence="2" type="ORF">Taro_020153</name>
</gene>
<dbReference type="AlphaFoldDB" id="A0A843V4D5"/>
<evidence type="ECO:0000313" key="2">
    <source>
        <dbReference type="EMBL" id="MQL87603.1"/>
    </source>
</evidence>
<evidence type="ECO:0000256" key="1">
    <source>
        <dbReference type="SAM" id="MobiDB-lite"/>
    </source>
</evidence>